<dbReference type="Proteomes" id="UP000557566">
    <property type="component" value="Unassembled WGS sequence"/>
</dbReference>
<dbReference type="EMBL" id="JAAVMX010000002">
    <property type="protein sequence ID" value="KAF4511957.1"/>
    <property type="molecule type" value="Genomic_DNA"/>
</dbReference>
<evidence type="ECO:0000313" key="2">
    <source>
        <dbReference type="EMBL" id="KAF4511957.1"/>
    </source>
</evidence>
<proteinExistence type="predicted"/>
<evidence type="ECO:0000313" key="3">
    <source>
        <dbReference type="Proteomes" id="UP000557566"/>
    </source>
</evidence>
<dbReference type="InterPro" id="IPR045518">
    <property type="entry name" value="2EXR"/>
</dbReference>
<accession>A0A8H4PWW0</accession>
<organism evidence="2 3">
    <name type="scientific">Ophiocordyceps sinensis</name>
    <dbReference type="NCBI Taxonomy" id="72228"/>
    <lineage>
        <taxon>Eukaryota</taxon>
        <taxon>Fungi</taxon>
        <taxon>Dikarya</taxon>
        <taxon>Ascomycota</taxon>
        <taxon>Pezizomycotina</taxon>
        <taxon>Sordariomycetes</taxon>
        <taxon>Hypocreomycetidae</taxon>
        <taxon>Hypocreales</taxon>
        <taxon>Ophiocordycipitaceae</taxon>
        <taxon>Ophiocordyceps</taxon>
    </lineage>
</organism>
<protein>
    <recommendedName>
        <fullName evidence="1">2EXR domain-containing protein</fullName>
    </recommendedName>
</protein>
<feature type="domain" description="2EXR" evidence="1">
    <location>
        <begin position="6"/>
        <end position="67"/>
    </location>
</feature>
<comment type="caution">
    <text evidence="2">The sequence shown here is derived from an EMBL/GenBank/DDBJ whole genome shotgun (WGS) entry which is preliminary data.</text>
</comment>
<dbReference type="Pfam" id="PF20150">
    <property type="entry name" value="2EXR"/>
    <property type="match status" value="1"/>
</dbReference>
<dbReference type="AlphaFoldDB" id="A0A8H4PWW0"/>
<gene>
    <name evidence="2" type="ORF">G6O67_001152</name>
</gene>
<reference evidence="2 3" key="1">
    <citation type="journal article" date="2020" name="Genome Biol. Evol.">
        <title>A new high-quality draft genome assembly of the Chinese cordyceps Ophiocordyceps sinensis.</title>
        <authorList>
            <person name="Shu R."/>
            <person name="Zhang J."/>
            <person name="Meng Q."/>
            <person name="Zhang H."/>
            <person name="Zhou G."/>
            <person name="Li M."/>
            <person name="Wu P."/>
            <person name="Zhao Y."/>
            <person name="Chen C."/>
            <person name="Qin Q."/>
        </authorList>
    </citation>
    <scope>NUCLEOTIDE SEQUENCE [LARGE SCALE GENOMIC DNA]</scope>
    <source>
        <strain evidence="2 3">IOZ07</strain>
    </source>
</reference>
<name>A0A8H4PWW0_9HYPO</name>
<evidence type="ECO:0000259" key="1">
    <source>
        <dbReference type="Pfam" id="PF20150"/>
    </source>
</evidence>
<keyword evidence="3" id="KW-1185">Reference proteome</keyword>
<dbReference type="OrthoDB" id="4914638at2759"/>
<sequence length="262" mass="30137">MTDCTFPLFYKLPTEIRQQIWRTALSHCWSFTTLRRAGNRRVKLVGEVHRSIGQSCREARAAMQTTHAETKALGQVDFERHVFFFRDAKFDRSLMTTMVHDDDDDILPLMQHVVVNPRDWPRLWETIDVIKRRCTSLLTLVVVAPWFDPADMPASHSALSWAPYEDWGRVFDKTPTEMDLAPLRDAIEHGAAANSDRNDEYRAKLDDAAAHVTDDNVAAYEHVFGRTRLALQRLEQAVGEFPRTRPGLYLRTREELAPSTGQ</sequence>